<protein>
    <submittedName>
        <fullName evidence="1">Uncharacterized protein</fullName>
    </submittedName>
</protein>
<reference evidence="1 2" key="1">
    <citation type="submission" date="2019-04" db="EMBL/GenBank/DDBJ databases">
        <title>Chromosome genome assembly for Takifugu flavidus.</title>
        <authorList>
            <person name="Xiao S."/>
        </authorList>
    </citation>
    <scope>NUCLEOTIDE SEQUENCE [LARGE SCALE GENOMIC DNA]</scope>
    <source>
        <strain evidence="1">HTHZ2018</strain>
        <tissue evidence="1">Muscle</tissue>
    </source>
</reference>
<name>A0A5C6ML72_9TELE</name>
<sequence>MEQSQEKNLARRCVQCGEGTNAPEGAGPPSQGCTALVRAGGTPNGAKSRDIFDENLIQSTQELRWGQRFPFQRGGDAEDSQEQLCGSSSVAQSDLWLQPRDLIMGISNTLYSLQ</sequence>
<dbReference type="Proteomes" id="UP000324091">
    <property type="component" value="Chromosome 9"/>
</dbReference>
<keyword evidence="2" id="KW-1185">Reference proteome</keyword>
<dbReference type="AlphaFoldDB" id="A0A5C6ML72"/>
<gene>
    <name evidence="1" type="ORF">D4764_09G0003770</name>
</gene>
<proteinExistence type="predicted"/>
<accession>A0A5C6ML72</accession>
<evidence type="ECO:0000313" key="2">
    <source>
        <dbReference type="Proteomes" id="UP000324091"/>
    </source>
</evidence>
<dbReference type="EMBL" id="RHFK02000022">
    <property type="protein sequence ID" value="TWW55328.1"/>
    <property type="molecule type" value="Genomic_DNA"/>
</dbReference>
<organism evidence="1 2">
    <name type="scientific">Takifugu flavidus</name>
    <name type="common">sansaifugu</name>
    <dbReference type="NCBI Taxonomy" id="433684"/>
    <lineage>
        <taxon>Eukaryota</taxon>
        <taxon>Metazoa</taxon>
        <taxon>Chordata</taxon>
        <taxon>Craniata</taxon>
        <taxon>Vertebrata</taxon>
        <taxon>Euteleostomi</taxon>
        <taxon>Actinopterygii</taxon>
        <taxon>Neopterygii</taxon>
        <taxon>Teleostei</taxon>
        <taxon>Neoteleostei</taxon>
        <taxon>Acanthomorphata</taxon>
        <taxon>Eupercaria</taxon>
        <taxon>Tetraodontiformes</taxon>
        <taxon>Tetradontoidea</taxon>
        <taxon>Tetraodontidae</taxon>
        <taxon>Takifugu</taxon>
    </lineage>
</organism>
<evidence type="ECO:0000313" key="1">
    <source>
        <dbReference type="EMBL" id="TWW55328.1"/>
    </source>
</evidence>
<comment type="caution">
    <text evidence="1">The sequence shown here is derived from an EMBL/GenBank/DDBJ whole genome shotgun (WGS) entry which is preliminary data.</text>
</comment>